<proteinExistence type="evidence at transcript level"/>
<evidence type="ECO:0000313" key="1">
    <source>
        <dbReference type="EMBL" id="AGE46042.1"/>
    </source>
</evidence>
<accession>M1HA90</accession>
<protein>
    <submittedName>
        <fullName evidence="1">Arginine/serine-rich splicing factor RSZ20 transcript V</fullName>
    </submittedName>
</protein>
<dbReference type="GO" id="GO:0003676">
    <property type="term" value="F:nucleic acid binding"/>
    <property type="evidence" value="ECO:0007669"/>
    <property type="project" value="InterPro"/>
</dbReference>
<dbReference type="InterPro" id="IPR035979">
    <property type="entry name" value="RBD_domain_sf"/>
</dbReference>
<name>M1HA90_MAIZE</name>
<dbReference type="EMBL" id="KC424988">
    <property type="protein sequence ID" value="AGE46042.1"/>
    <property type="molecule type" value="mRNA"/>
</dbReference>
<dbReference type="AlphaFoldDB" id="M1HA90"/>
<reference evidence="1" key="1">
    <citation type="submission" date="2012-12" db="EMBL/GenBank/DDBJ databases">
        <title>Comprehensive Analysis and Evolutionary Conservation of Alternative Splicing Events of Plant SR Proteins.</title>
        <authorList>
            <person name="Rauch H.B."/>
            <person name="Patrick T.L."/>
            <person name="Lal S.K."/>
        </authorList>
    </citation>
    <scope>NUCLEOTIDE SEQUENCE</scope>
</reference>
<sequence>MARVYVGNLDSRVTSGELEDEFRVFGVLLKRLGQLRLSVSLHGFVPPFLARPYLQTNVNVPLLAAFDVSS</sequence>
<dbReference type="SUPFAM" id="SSF54928">
    <property type="entry name" value="RNA-binding domain, RBD"/>
    <property type="match status" value="1"/>
</dbReference>
<organism evidence="1">
    <name type="scientific">Zea mays</name>
    <name type="common">Maize</name>
    <dbReference type="NCBI Taxonomy" id="4577"/>
    <lineage>
        <taxon>Eukaryota</taxon>
        <taxon>Viridiplantae</taxon>
        <taxon>Streptophyta</taxon>
        <taxon>Embryophyta</taxon>
        <taxon>Tracheophyta</taxon>
        <taxon>Spermatophyta</taxon>
        <taxon>Magnoliopsida</taxon>
        <taxon>Liliopsida</taxon>
        <taxon>Poales</taxon>
        <taxon>Poaceae</taxon>
        <taxon>PACMAD clade</taxon>
        <taxon>Panicoideae</taxon>
        <taxon>Andropogonodae</taxon>
        <taxon>Andropogoneae</taxon>
        <taxon>Tripsacinae</taxon>
        <taxon>Zea</taxon>
    </lineage>
</organism>
<gene>
    <name evidence="1" type="primary">RSZ20</name>
</gene>